<dbReference type="HOGENOM" id="CLU_2482801_0_0_1"/>
<proteinExistence type="predicted"/>
<reference evidence="1" key="3">
    <citation type="submission" date="2025-09" db="UniProtKB">
        <authorList>
            <consortium name="Ensembl"/>
        </authorList>
    </citation>
    <scope>IDENTIFICATION</scope>
</reference>
<keyword evidence="2" id="KW-1185">Reference proteome</keyword>
<protein>
    <submittedName>
        <fullName evidence="1">Uncharacterized protein</fullName>
    </submittedName>
</protein>
<name>H3DBP8_TETNG</name>
<organism evidence="1 2">
    <name type="scientific">Tetraodon nigroviridis</name>
    <name type="common">Spotted green pufferfish</name>
    <name type="synonym">Chelonodon nigroviridis</name>
    <dbReference type="NCBI Taxonomy" id="99883"/>
    <lineage>
        <taxon>Eukaryota</taxon>
        <taxon>Metazoa</taxon>
        <taxon>Chordata</taxon>
        <taxon>Craniata</taxon>
        <taxon>Vertebrata</taxon>
        <taxon>Euteleostomi</taxon>
        <taxon>Actinopterygii</taxon>
        <taxon>Neopterygii</taxon>
        <taxon>Teleostei</taxon>
        <taxon>Neoteleostei</taxon>
        <taxon>Acanthomorphata</taxon>
        <taxon>Eupercaria</taxon>
        <taxon>Tetraodontiformes</taxon>
        <taxon>Tetradontoidea</taxon>
        <taxon>Tetraodontidae</taxon>
        <taxon>Tetraodon</taxon>
    </lineage>
</organism>
<evidence type="ECO:0000313" key="2">
    <source>
        <dbReference type="Proteomes" id="UP000007303"/>
    </source>
</evidence>
<evidence type="ECO:0000313" key="1">
    <source>
        <dbReference type="Ensembl" id="ENSTNIP00000017941.1"/>
    </source>
</evidence>
<dbReference type="Ensembl" id="ENSTNIT00000018165.1">
    <property type="protein sequence ID" value="ENSTNIP00000017941.1"/>
    <property type="gene ID" value="ENSTNIG00000014897.1"/>
</dbReference>
<accession>H3DBP8</accession>
<dbReference type="AlphaFoldDB" id="H3DBP8"/>
<dbReference type="Proteomes" id="UP000007303">
    <property type="component" value="Unassembled WGS sequence"/>
</dbReference>
<reference evidence="2" key="1">
    <citation type="journal article" date="2004" name="Nature">
        <title>Genome duplication in the teleost fish Tetraodon nigroviridis reveals the early vertebrate proto-karyotype.</title>
        <authorList>
            <person name="Jaillon O."/>
            <person name="Aury J.-M."/>
            <person name="Brunet F."/>
            <person name="Petit J.-L."/>
            <person name="Stange-Thomann N."/>
            <person name="Mauceli E."/>
            <person name="Bouneau L."/>
            <person name="Fischer C."/>
            <person name="Ozouf-Costaz C."/>
            <person name="Bernot A."/>
            <person name="Nicaud S."/>
            <person name="Jaffe D."/>
            <person name="Fisher S."/>
            <person name="Lutfalla G."/>
            <person name="Dossat C."/>
            <person name="Segurens B."/>
            <person name="Dasilva C."/>
            <person name="Salanoubat M."/>
            <person name="Levy M."/>
            <person name="Boudet N."/>
            <person name="Castellano S."/>
            <person name="Anthouard V."/>
            <person name="Jubin C."/>
            <person name="Castelli V."/>
            <person name="Katinka M."/>
            <person name="Vacherie B."/>
            <person name="Biemont C."/>
            <person name="Skalli Z."/>
            <person name="Cattolico L."/>
            <person name="Poulain J."/>
            <person name="De Berardinis V."/>
            <person name="Cruaud C."/>
            <person name="Duprat S."/>
            <person name="Brottier P."/>
            <person name="Coutanceau J.-P."/>
            <person name="Gouzy J."/>
            <person name="Parra G."/>
            <person name="Lardier G."/>
            <person name="Chapple C."/>
            <person name="McKernan K.J."/>
            <person name="McEwan P."/>
            <person name="Bosak S."/>
            <person name="Kellis M."/>
            <person name="Volff J.-N."/>
            <person name="Guigo R."/>
            <person name="Zody M.C."/>
            <person name="Mesirov J."/>
            <person name="Lindblad-Toh K."/>
            <person name="Birren B."/>
            <person name="Nusbaum C."/>
            <person name="Kahn D."/>
            <person name="Robinson-Rechavi M."/>
            <person name="Laudet V."/>
            <person name="Schachter V."/>
            <person name="Quetier F."/>
            <person name="Saurin W."/>
            <person name="Scarpelli C."/>
            <person name="Wincker P."/>
            <person name="Lander E.S."/>
            <person name="Weissenbach J."/>
            <person name="Roest Crollius H."/>
        </authorList>
    </citation>
    <scope>NUCLEOTIDE SEQUENCE [LARGE SCALE GENOMIC DNA]</scope>
</reference>
<dbReference type="InParanoid" id="H3DBP8"/>
<sequence>MESHLSISMVISRSIHLLSTGCLLLISCCRFLNTPQKGGSAQEFQHYELCSHLRVLPNPASGAFKLNVSSLSWTSQCTCRISLKGRL</sequence>
<reference evidence="1" key="2">
    <citation type="submission" date="2025-08" db="UniProtKB">
        <authorList>
            <consortium name="Ensembl"/>
        </authorList>
    </citation>
    <scope>IDENTIFICATION</scope>
</reference>